<accession>I4GBI8</accession>
<evidence type="ECO:0000259" key="1">
    <source>
        <dbReference type="Pfam" id="PF01402"/>
    </source>
</evidence>
<organism evidence="2 3">
    <name type="scientific">Microcystis aeruginosa PCC 9443</name>
    <dbReference type="NCBI Taxonomy" id="1160281"/>
    <lineage>
        <taxon>Bacteria</taxon>
        <taxon>Bacillati</taxon>
        <taxon>Cyanobacteriota</taxon>
        <taxon>Cyanophyceae</taxon>
        <taxon>Oscillatoriophycideae</taxon>
        <taxon>Chroococcales</taxon>
        <taxon>Microcystaceae</taxon>
        <taxon>Microcystis</taxon>
    </lineage>
</organism>
<comment type="caution">
    <text evidence="2">The sequence shown here is derived from an EMBL/GenBank/DDBJ whole genome shotgun (WGS) entry which is preliminary data.</text>
</comment>
<feature type="domain" description="Ribbon-helix-helix protein CopG" evidence="1">
    <location>
        <begin position="8"/>
        <end position="42"/>
    </location>
</feature>
<protein>
    <recommendedName>
        <fullName evidence="1">Ribbon-helix-helix protein CopG domain-containing protein</fullName>
    </recommendedName>
</protein>
<dbReference type="GO" id="GO:0006355">
    <property type="term" value="P:regulation of DNA-templated transcription"/>
    <property type="evidence" value="ECO:0007669"/>
    <property type="project" value="InterPro"/>
</dbReference>
<evidence type="ECO:0000313" key="3">
    <source>
        <dbReference type="Proteomes" id="UP000003480"/>
    </source>
</evidence>
<dbReference type="HOGENOM" id="CLU_2058675_0_0_3"/>
<dbReference type="EMBL" id="CAIJ01000742">
    <property type="protein sequence ID" value="CCI05299.1"/>
    <property type="molecule type" value="Genomic_DNA"/>
</dbReference>
<dbReference type="RefSeq" id="WP_002765417.1">
    <property type="nucleotide sequence ID" value="NZ_HE972939.1"/>
</dbReference>
<proteinExistence type="predicted"/>
<gene>
    <name evidence="2" type="ORF">MICAC_820011</name>
</gene>
<dbReference type="InterPro" id="IPR002145">
    <property type="entry name" value="CopG"/>
</dbReference>
<dbReference type="CDD" id="cd21631">
    <property type="entry name" value="RHH_CopG_NikR-like"/>
    <property type="match status" value="1"/>
</dbReference>
<sequence>MVSKIRKQIYIEAEQDNLLKESARRTGLSEAEIIRRAIDQHISPVNTGLENQNLLSQLHNLSRDEKLKLIKFLLQDSGTNNADSDQTLLSQLAGTWTEADEMDFLQNTEAFRAVEESLWS</sequence>
<dbReference type="Proteomes" id="UP000003480">
    <property type="component" value="Unassembled WGS sequence"/>
</dbReference>
<dbReference type="AlphaFoldDB" id="I4GBI8"/>
<dbReference type="Pfam" id="PF01402">
    <property type="entry name" value="RHH_1"/>
    <property type="match status" value="1"/>
</dbReference>
<name>I4GBI8_MICAE</name>
<reference evidence="2 3" key="1">
    <citation type="submission" date="2012-04" db="EMBL/GenBank/DDBJ databases">
        <authorList>
            <person name="Genoscope - CEA"/>
        </authorList>
    </citation>
    <scope>NUCLEOTIDE SEQUENCE [LARGE SCALE GENOMIC DNA]</scope>
    <source>
        <strain evidence="2 3">9443</strain>
    </source>
</reference>
<evidence type="ECO:0000313" key="2">
    <source>
        <dbReference type="EMBL" id="CCI05299.1"/>
    </source>
</evidence>